<dbReference type="AlphaFoldDB" id="A0A5B7C1K2"/>
<dbReference type="InterPro" id="IPR041118">
    <property type="entry name" value="Rx_N"/>
</dbReference>
<dbReference type="GO" id="GO:0000166">
    <property type="term" value="F:nucleotide binding"/>
    <property type="evidence" value="ECO:0007669"/>
    <property type="project" value="UniProtKB-KW"/>
</dbReference>
<feature type="domain" description="Disease resistance N-terminal" evidence="4">
    <location>
        <begin position="6"/>
        <end position="45"/>
    </location>
</feature>
<name>A0A5B7C1K2_DAVIN</name>
<gene>
    <name evidence="5" type="ORF">Din_044226</name>
</gene>
<dbReference type="Gene3D" id="1.20.5.4130">
    <property type="match status" value="1"/>
</dbReference>
<dbReference type="GO" id="GO:0006952">
    <property type="term" value="P:defense response"/>
    <property type="evidence" value="ECO:0007669"/>
    <property type="project" value="UniProtKB-KW"/>
</dbReference>
<keyword evidence="3" id="KW-0611">Plant defense</keyword>
<sequence>MSRSKYKNVEEWRRQIRDWVFEMEDVVDTYVVMAAAQKARTSSQKILHIIDYTAKLRTIAIEIQSIKNKLNDKMKMFSNELLQVTYQQTHHHHVAAQSPP</sequence>
<dbReference type="EMBL" id="GHES01044226">
    <property type="protein sequence ID" value="MPA74785.1"/>
    <property type="molecule type" value="Transcribed_RNA"/>
</dbReference>
<evidence type="ECO:0000259" key="4">
    <source>
        <dbReference type="Pfam" id="PF18052"/>
    </source>
</evidence>
<evidence type="ECO:0000256" key="1">
    <source>
        <dbReference type="ARBA" id="ARBA00022737"/>
    </source>
</evidence>
<evidence type="ECO:0000313" key="5">
    <source>
        <dbReference type="EMBL" id="MPA74785.1"/>
    </source>
</evidence>
<evidence type="ECO:0000256" key="2">
    <source>
        <dbReference type="ARBA" id="ARBA00022741"/>
    </source>
</evidence>
<keyword evidence="1" id="KW-0677">Repeat</keyword>
<protein>
    <submittedName>
        <fullName evidence="5">Putative Disease resistance protein</fullName>
    </submittedName>
</protein>
<evidence type="ECO:0000256" key="3">
    <source>
        <dbReference type="ARBA" id="ARBA00022821"/>
    </source>
</evidence>
<accession>A0A5B7C1K2</accession>
<keyword evidence="2" id="KW-0547">Nucleotide-binding</keyword>
<organism evidence="5">
    <name type="scientific">Davidia involucrata</name>
    <name type="common">Dove tree</name>
    <dbReference type="NCBI Taxonomy" id="16924"/>
    <lineage>
        <taxon>Eukaryota</taxon>
        <taxon>Viridiplantae</taxon>
        <taxon>Streptophyta</taxon>
        <taxon>Embryophyta</taxon>
        <taxon>Tracheophyta</taxon>
        <taxon>Spermatophyta</taxon>
        <taxon>Magnoliopsida</taxon>
        <taxon>eudicotyledons</taxon>
        <taxon>Gunneridae</taxon>
        <taxon>Pentapetalae</taxon>
        <taxon>asterids</taxon>
        <taxon>Cornales</taxon>
        <taxon>Nyssaceae</taxon>
        <taxon>Davidia</taxon>
    </lineage>
</organism>
<reference evidence="5" key="1">
    <citation type="submission" date="2019-08" db="EMBL/GenBank/DDBJ databases">
        <title>Reference gene set and small RNA set construction with multiple tissues from Davidia involucrata Baill.</title>
        <authorList>
            <person name="Yang H."/>
            <person name="Zhou C."/>
            <person name="Li G."/>
            <person name="Wang J."/>
            <person name="Gao P."/>
            <person name="Wang M."/>
            <person name="Wang R."/>
            <person name="Zhao Y."/>
        </authorList>
    </citation>
    <scope>NUCLEOTIDE SEQUENCE</scope>
    <source>
        <tissue evidence="5">Mixed with DoveR01_LX</tissue>
    </source>
</reference>
<dbReference type="Pfam" id="PF18052">
    <property type="entry name" value="Rx_N"/>
    <property type="match status" value="1"/>
</dbReference>
<proteinExistence type="predicted"/>